<evidence type="ECO:0000313" key="1">
    <source>
        <dbReference type="EMBL" id="AQK70363.1"/>
    </source>
</evidence>
<name>A0A1D6H6D6_MAIZE</name>
<organism evidence="1">
    <name type="scientific">Zea mays</name>
    <name type="common">Maize</name>
    <dbReference type="NCBI Taxonomy" id="4577"/>
    <lineage>
        <taxon>Eukaryota</taxon>
        <taxon>Viridiplantae</taxon>
        <taxon>Streptophyta</taxon>
        <taxon>Embryophyta</taxon>
        <taxon>Tracheophyta</taxon>
        <taxon>Spermatophyta</taxon>
        <taxon>Magnoliopsida</taxon>
        <taxon>Liliopsida</taxon>
        <taxon>Poales</taxon>
        <taxon>Poaceae</taxon>
        <taxon>PACMAD clade</taxon>
        <taxon>Panicoideae</taxon>
        <taxon>Andropogonodae</taxon>
        <taxon>Andropogoneae</taxon>
        <taxon>Tripsacinae</taxon>
        <taxon>Zea</taxon>
    </lineage>
</organism>
<protein>
    <submittedName>
        <fullName evidence="1">Uncharacterized protein</fullName>
    </submittedName>
</protein>
<dbReference type="AlphaFoldDB" id="A0A1D6H6D6"/>
<reference evidence="1" key="1">
    <citation type="submission" date="2015-12" db="EMBL/GenBank/DDBJ databases">
        <title>Update maize B73 reference genome by single molecule sequencing technologies.</title>
        <authorList>
            <consortium name="Maize Genome Sequencing Project"/>
            <person name="Ware D."/>
        </authorList>
    </citation>
    <scope>NUCLEOTIDE SEQUENCE</scope>
    <source>
        <tissue evidence="1">Seedling</tissue>
    </source>
</reference>
<accession>A0A1D6H6D6</accession>
<proteinExistence type="predicted"/>
<sequence length="23" mass="3008">MLRRRRHRSRSRSRFVLFFGVWT</sequence>
<dbReference type="EMBL" id="CM000781">
    <property type="protein sequence ID" value="AQK70363.1"/>
    <property type="molecule type" value="Genomic_DNA"/>
</dbReference>
<gene>
    <name evidence="1" type="ORF">ZEAMMB73_Zm00001d016238</name>
</gene>